<evidence type="ECO:0000313" key="7">
    <source>
        <dbReference type="Proteomes" id="UP000032568"/>
    </source>
</evidence>
<feature type="transmembrane region" description="Helical" evidence="4">
    <location>
        <begin position="393"/>
        <end position="410"/>
    </location>
</feature>
<dbReference type="PROSITE" id="PS50887">
    <property type="entry name" value="GGDEF"/>
    <property type="match status" value="1"/>
</dbReference>
<dbReference type="PANTHER" id="PTHR45138:SF9">
    <property type="entry name" value="DIGUANYLATE CYCLASE DGCM-RELATED"/>
    <property type="match status" value="1"/>
</dbReference>
<dbReference type="EMBL" id="CP059735">
    <property type="protein sequence ID" value="WDD97018.1"/>
    <property type="molecule type" value="Genomic_DNA"/>
</dbReference>
<dbReference type="FunFam" id="3.30.70.270:FF:000001">
    <property type="entry name" value="Diguanylate cyclase domain protein"/>
    <property type="match status" value="1"/>
</dbReference>
<dbReference type="InterPro" id="IPR011990">
    <property type="entry name" value="TPR-like_helical_dom_sf"/>
</dbReference>
<gene>
    <name evidence="6" type="ORF">SG35_016835</name>
</gene>
<keyword evidence="4" id="KW-0472">Membrane</keyword>
<name>A0AAE9YLV7_9GAMM</name>
<dbReference type="EC" id="2.7.7.65" evidence="2"/>
<evidence type="ECO:0000256" key="2">
    <source>
        <dbReference type="ARBA" id="ARBA00012528"/>
    </source>
</evidence>
<dbReference type="AlphaFoldDB" id="A0AAE9YLV7"/>
<dbReference type="InterPro" id="IPR050469">
    <property type="entry name" value="Diguanylate_Cyclase"/>
</dbReference>
<keyword evidence="4" id="KW-1133">Transmembrane helix</keyword>
<comment type="catalytic activity">
    <reaction evidence="3">
        <text>2 GTP = 3',3'-c-di-GMP + 2 diphosphate</text>
        <dbReference type="Rhea" id="RHEA:24898"/>
        <dbReference type="ChEBI" id="CHEBI:33019"/>
        <dbReference type="ChEBI" id="CHEBI:37565"/>
        <dbReference type="ChEBI" id="CHEBI:58805"/>
        <dbReference type="EC" id="2.7.7.65"/>
    </reaction>
</comment>
<dbReference type="CDD" id="cd01949">
    <property type="entry name" value="GGDEF"/>
    <property type="match status" value="1"/>
</dbReference>
<dbReference type="NCBIfam" id="TIGR00254">
    <property type="entry name" value="GGDEF"/>
    <property type="match status" value="1"/>
</dbReference>
<sequence length="605" mass="69779">MMLPRISSFCTYILLCLCFESAAQKNYFIDRFEQYREIERLIYQADKQRTLDRKLFNSIVAKLRTKQALLSQEQALYLAYFMGYQKVIGGDVQAALTLLNKVIKQDEYTVLKHRAIITKVNIYSTSENYSEGFTVLNKLLPQLNEMKGKTSYPDALFAVANFYNRLSIYHLSQQYASKLQASNPSLRHMCLANMLTVESNFFLKQLTVEGIKNINVSHCETVGETMASNFIYVIIAELYLNENKPQLALDLLLRQLPSVKRTEYYLLISRFNSFIAQAYFDLGNFAEAERYANMVIERIRADHSSMSIVRASKILYQINRKNNNLALALKYHELYMAHDKLYNDDLNKRSITYQIAEENNQQKNLRIKLLDEQNRRLLLEKVLNERTREKDQLLILSLMLIVAILAYWTYKSKLTQRRLKKMAEYDELTGILNRRCFNELSDTAIKYCHQSGQPISLILFDLDEFKAINDTYGHQVGDWVLKNTIMTCQKLCRKNDIFGRFGGEEFTILLPGCDNDKAYELAESCRSVISEISTVETGYNFKISASFGICSSENGSYSLNEIVKAADEAMYHAKSSGRNRVSIYGIDMPNTVEEPCLSETATTLD</sequence>
<dbReference type="RefSeq" id="WP_084692572.1">
    <property type="nucleotide sequence ID" value="NZ_CP059735.1"/>
</dbReference>
<keyword evidence="4" id="KW-0812">Transmembrane</keyword>
<organism evidence="6 7">
    <name type="scientific">Thalassomonas actiniarum</name>
    <dbReference type="NCBI Taxonomy" id="485447"/>
    <lineage>
        <taxon>Bacteria</taxon>
        <taxon>Pseudomonadati</taxon>
        <taxon>Pseudomonadota</taxon>
        <taxon>Gammaproteobacteria</taxon>
        <taxon>Alteromonadales</taxon>
        <taxon>Colwelliaceae</taxon>
        <taxon>Thalassomonas</taxon>
    </lineage>
</organism>
<dbReference type="InterPro" id="IPR000160">
    <property type="entry name" value="GGDEF_dom"/>
</dbReference>
<dbReference type="PANTHER" id="PTHR45138">
    <property type="entry name" value="REGULATORY COMPONENTS OF SENSORY TRANSDUCTION SYSTEM"/>
    <property type="match status" value="1"/>
</dbReference>
<proteinExistence type="predicted"/>
<dbReference type="GO" id="GO:0052621">
    <property type="term" value="F:diguanylate cyclase activity"/>
    <property type="evidence" value="ECO:0007669"/>
    <property type="project" value="UniProtKB-EC"/>
</dbReference>
<accession>A0AAE9YLV7</accession>
<dbReference type="SUPFAM" id="SSF55073">
    <property type="entry name" value="Nucleotide cyclase"/>
    <property type="match status" value="1"/>
</dbReference>
<evidence type="ECO:0000256" key="3">
    <source>
        <dbReference type="ARBA" id="ARBA00034247"/>
    </source>
</evidence>
<dbReference type="Gene3D" id="1.25.40.10">
    <property type="entry name" value="Tetratricopeptide repeat domain"/>
    <property type="match status" value="1"/>
</dbReference>
<evidence type="ECO:0000256" key="1">
    <source>
        <dbReference type="ARBA" id="ARBA00001946"/>
    </source>
</evidence>
<evidence type="ECO:0000313" key="6">
    <source>
        <dbReference type="EMBL" id="WDD97018.1"/>
    </source>
</evidence>
<evidence type="ECO:0000259" key="5">
    <source>
        <dbReference type="PROSITE" id="PS50887"/>
    </source>
</evidence>
<dbReference type="Proteomes" id="UP000032568">
    <property type="component" value="Chromosome"/>
</dbReference>
<keyword evidence="7" id="KW-1185">Reference proteome</keyword>
<protein>
    <recommendedName>
        <fullName evidence="2">diguanylate cyclase</fullName>
        <ecNumber evidence="2">2.7.7.65</ecNumber>
    </recommendedName>
</protein>
<dbReference type="SMART" id="SM00267">
    <property type="entry name" value="GGDEF"/>
    <property type="match status" value="1"/>
</dbReference>
<dbReference type="SUPFAM" id="SSF81901">
    <property type="entry name" value="HCP-like"/>
    <property type="match status" value="1"/>
</dbReference>
<dbReference type="Pfam" id="PF00990">
    <property type="entry name" value="GGDEF"/>
    <property type="match status" value="1"/>
</dbReference>
<dbReference type="Gene3D" id="3.30.70.270">
    <property type="match status" value="1"/>
</dbReference>
<dbReference type="KEGG" id="tact:SG35_016835"/>
<reference evidence="6 7" key="1">
    <citation type="journal article" date="2015" name="Genome Announc.">
        <title>Draft Genome Sequences of Marine Isolates of Thalassomonas viridans and Thalassomonas actiniarum.</title>
        <authorList>
            <person name="Olonade I."/>
            <person name="van Zyl L.J."/>
            <person name="Trindade M."/>
        </authorList>
    </citation>
    <scope>NUCLEOTIDE SEQUENCE [LARGE SCALE GENOMIC DNA]</scope>
    <source>
        <strain evidence="6 7">A5K-106</strain>
    </source>
</reference>
<feature type="domain" description="GGDEF" evidence="5">
    <location>
        <begin position="453"/>
        <end position="586"/>
    </location>
</feature>
<comment type="cofactor">
    <cofactor evidence="1">
        <name>Mg(2+)</name>
        <dbReference type="ChEBI" id="CHEBI:18420"/>
    </cofactor>
</comment>
<dbReference type="InterPro" id="IPR043128">
    <property type="entry name" value="Rev_trsase/Diguanyl_cyclase"/>
</dbReference>
<evidence type="ECO:0000256" key="4">
    <source>
        <dbReference type="SAM" id="Phobius"/>
    </source>
</evidence>
<reference evidence="6 7" key="2">
    <citation type="journal article" date="2022" name="Mar. Drugs">
        <title>Bioassay-Guided Fractionation Leads to the Detection of Cholic Acid Generated by the Rare Thalassomonas sp.</title>
        <authorList>
            <person name="Pheiffer F."/>
            <person name="Schneider Y.K."/>
            <person name="Hansen E.H."/>
            <person name="Andersen J.H."/>
            <person name="Isaksson J."/>
            <person name="Busche T."/>
            <person name="R C."/>
            <person name="Kalinowski J."/>
            <person name="Zyl L.V."/>
            <person name="Trindade M."/>
        </authorList>
    </citation>
    <scope>NUCLEOTIDE SEQUENCE [LARGE SCALE GENOMIC DNA]</scope>
    <source>
        <strain evidence="6 7">A5K-106</strain>
    </source>
</reference>
<dbReference type="InterPro" id="IPR029787">
    <property type="entry name" value="Nucleotide_cyclase"/>
</dbReference>